<evidence type="ECO:0000313" key="1">
    <source>
        <dbReference type="EMBL" id="CAA9294451.1"/>
    </source>
</evidence>
<organism evidence="1">
    <name type="scientific">uncultured Gemmatimonadota bacterium</name>
    <dbReference type="NCBI Taxonomy" id="203437"/>
    <lineage>
        <taxon>Bacteria</taxon>
        <taxon>Pseudomonadati</taxon>
        <taxon>Gemmatimonadota</taxon>
        <taxon>environmental samples</taxon>
    </lineage>
</organism>
<protein>
    <submittedName>
        <fullName evidence="1">Uncharacterized protein</fullName>
    </submittedName>
</protein>
<gene>
    <name evidence="1" type="ORF">AVDCRST_MAG68-1719</name>
</gene>
<reference evidence="1" key="1">
    <citation type="submission" date="2020-02" db="EMBL/GenBank/DDBJ databases">
        <authorList>
            <person name="Meier V. D."/>
        </authorList>
    </citation>
    <scope>NUCLEOTIDE SEQUENCE</scope>
    <source>
        <strain evidence="1">AVDCRST_MAG68</strain>
    </source>
</reference>
<accession>A0A6J4K3J9</accession>
<name>A0A6J4K3J9_9BACT</name>
<dbReference type="EMBL" id="CADCTW010000001">
    <property type="protein sequence ID" value="CAA9294451.1"/>
    <property type="molecule type" value="Genomic_DNA"/>
</dbReference>
<dbReference type="AlphaFoldDB" id="A0A6J4K3J9"/>
<proteinExistence type="predicted"/>
<sequence>MDHIVPTGPGKHKGIASRRAAVLIRGAEAFSVDSHPFLATVTQT</sequence>